<accession>A0AAD8S3M0</accession>
<evidence type="ECO:0000256" key="2">
    <source>
        <dbReference type="ARBA" id="ARBA00010596"/>
    </source>
</evidence>
<dbReference type="InterPro" id="IPR006977">
    <property type="entry name" value="Yip1_dom"/>
</dbReference>
<evidence type="ECO:0000313" key="9">
    <source>
        <dbReference type="Proteomes" id="UP001231189"/>
    </source>
</evidence>
<dbReference type="EMBL" id="JAUUTY010000004">
    <property type="protein sequence ID" value="KAK1644939.1"/>
    <property type="molecule type" value="Genomic_DNA"/>
</dbReference>
<dbReference type="GO" id="GO:0000139">
    <property type="term" value="C:Golgi membrane"/>
    <property type="evidence" value="ECO:0007669"/>
    <property type="project" value="UniProtKB-SubCell"/>
</dbReference>
<dbReference type="Proteomes" id="UP001231189">
    <property type="component" value="Unassembled WGS sequence"/>
</dbReference>
<reference evidence="8" key="1">
    <citation type="submission" date="2023-07" db="EMBL/GenBank/DDBJ databases">
        <title>A chromosome-level genome assembly of Lolium multiflorum.</title>
        <authorList>
            <person name="Chen Y."/>
            <person name="Copetti D."/>
            <person name="Kolliker R."/>
            <person name="Studer B."/>
        </authorList>
    </citation>
    <scope>NUCLEOTIDE SEQUENCE</scope>
    <source>
        <strain evidence="8">02402/16</strain>
        <tissue evidence="8">Leaf</tissue>
    </source>
</reference>
<dbReference type="Pfam" id="PF04893">
    <property type="entry name" value="Yip1"/>
    <property type="match status" value="1"/>
</dbReference>
<feature type="transmembrane region" description="Helical" evidence="6">
    <location>
        <begin position="105"/>
        <end position="123"/>
    </location>
</feature>
<dbReference type="PANTHER" id="PTHR21236:SF2">
    <property type="entry name" value="PROTEIN YIPF"/>
    <property type="match status" value="1"/>
</dbReference>
<evidence type="ECO:0000256" key="4">
    <source>
        <dbReference type="ARBA" id="ARBA00022989"/>
    </source>
</evidence>
<sequence length="215" mass="23811">MEWDFPVPPVVFDVSIPNYRQQHHPIPETGPLQPPAPVFPDDDERPLLEELDIDLGLVWRKTISILHPLRSADPALHAENADLSGPFLFVLAFGVFQLLAGKLHFGVALGWVTVASVFLYFVFSKFSAGRRGDVNLYRCLSLVGYGMLPMVIFSAVSLFLPRGGKLIFGVAMGFVLWSTRVCTRLLASGAADEHRGLIAYACCLVYMIFSLLVVF</sequence>
<feature type="domain" description="Yip1" evidence="7">
    <location>
        <begin position="74"/>
        <end position="213"/>
    </location>
</feature>
<keyword evidence="9" id="KW-1185">Reference proteome</keyword>
<comment type="caution">
    <text evidence="8">The sequence shown here is derived from an EMBL/GenBank/DDBJ whole genome shotgun (WGS) entry which is preliminary data.</text>
</comment>
<dbReference type="AlphaFoldDB" id="A0AAD8S3M0"/>
<comment type="caution">
    <text evidence="6">Lacks conserved residue(s) required for the propagation of feature annotation.</text>
</comment>
<feature type="transmembrane region" description="Helical" evidence="6">
    <location>
        <begin position="197"/>
        <end position="214"/>
    </location>
</feature>
<gene>
    <name evidence="8" type="ORF">QYE76_062744</name>
</gene>
<protein>
    <recommendedName>
        <fullName evidence="6">Protein YIP</fullName>
    </recommendedName>
</protein>
<feature type="transmembrane region" description="Helical" evidence="6">
    <location>
        <begin position="135"/>
        <end position="160"/>
    </location>
</feature>
<comment type="similarity">
    <text evidence="2 6">Belongs to the YIP1 family.</text>
</comment>
<keyword evidence="4 6" id="KW-1133">Transmembrane helix</keyword>
<keyword evidence="3 6" id="KW-0812">Transmembrane</keyword>
<name>A0AAD8S3M0_LOLMU</name>
<keyword evidence="5 6" id="KW-0472">Membrane</keyword>
<proteinExistence type="inferred from homology"/>
<evidence type="ECO:0000256" key="5">
    <source>
        <dbReference type="ARBA" id="ARBA00023136"/>
    </source>
</evidence>
<dbReference type="GO" id="GO:0048280">
    <property type="term" value="P:vesicle fusion with Golgi apparatus"/>
    <property type="evidence" value="ECO:0007669"/>
    <property type="project" value="TreeGrafter"/>
</dbReference>
<evidence type="ECO:0000259" key="7">
    <source>
        <dbReference type="Pfam" id="PF04893"/>
    </source>
</evidence>
<evidence type="ECO:0000313" key="8">
    <source>
        <dbReference type="EMBL" id="KAK1644939.1"/>
    </source>
</evidence>
<feature type="transmembrane region" description="Helical" evidence="6">
    <location>
        <begin position="166"/>
        <end position="185"/>
    </location>
</feature>
<dbReference type="PANTHER" id="PTHR21236">
    <property type="entry name" value="GOLGI MEMBRANE PROTEIN YIP1"/>
    <property type="match status" value="1"/>
</dbReference>
<evidence type="ECO:0000256" key="1">
    <source>
        <dbReference type="ARBA" id="ARBA00004141"/>
    </source>
</evidence>
<organism evidence="8 9">
    <name type="scientific">Lolium multiflorum</name>
    <name type="common">Italian ryegrass</name>
    <name type="synonym">Lolium perenne subsp. multiflorum</name>
    <dbReference type="NCBI Taxonomy" id="4521"/>
    <lineage>
        <taxon>Eukaryota</taxon>
        <taxon>Viridiplantae</taxon>
        <taxon>Streptophyta</taxon>
        <taxon>Embryophyta</taxon>
        <taxon>Tracheophyta</taxon>
        <taxon>Spermatophyta</taxon>
        <taxon>Magnoliopsida</taxon>
        <taxon>Liliopsida</taxon>
        <taxon>Poales</taxon>
        <taxon>Poaceae</taxon>
        <taxon>BOP clade</taxon>
        <taxon>Pooideae</taxon>
        <taxon>Poodae</taxon>
        <taxon>Poeae</taxon>
        <taxon>Poeae Chloroplast Group 2 (Poeae type)</taxon>
        <taxon>Loliodinae</taxon>
        <taxon>Loliinae</taxon>
        <taxon>Lolium</taxon>
    </lineage>
</organism>
<dbReference type="InterPro" id="IPR045231">
    <property type="entry name" value="Yip1/4-like"/>
</dbReference>
<evidence type="ECO:0000256" key="3">
    <source>
        <dbReference type="ARBA" id="ARBA00022692"/>
    </source>
</evidence>
<comment type="subcellular location">
    <subcellularLocation>
        <location evidence="6">Golgi apparatus membrane</location>
        <topology evidence="6">Multi-pass membrane protein</topology>
    </subcellularLocation>
    <subcellularLocation>
        <location evidence="1">Membrane</location>
        <topology evidence="1">Multi-pass membrane protein</topology>
    </subcellularLocation>
</comment>
<dbReference type="GO" id="GO:0005802">
    <property type="term" value="C:trans-Golgi network"/>
    <property type="evidence" value="ECO:0007669"/>
    <property type="project" value="TreeGrafter"/>
</dbReference>
<dbReference type="GO" id="GO:0006888">
    <property type="term" value="P:endoplasmic reticulum to Golgi vesicle-mediated transport"/>
    <property type="evidence" value="ECO:0007669"/>
    <property type="project" value="InterPro"/>
</dbReference>
<evidence type="ECO:0000256" key="6">
    <source>
        <dbReference type="RuleBase" id="RU361264"/>
    </source>
</evidence>